<keyword evidence="3" id="KW-0815">Transposition</keyword>
<evidence type="ECO:0000256" key="3">
    <source>
        <dbReference type="ARBA" id="ARBA00022578"/>
    </source>
</evidence>
<dbReference type="NCBIfam" id="NF040570">
    <property type="entry name" value="guided_TnpB"/>
    <property type="match status" value="1"/>
</dbReference>
<comment type="similarity">
    <text evidence="1">In the C-terminal section; belongs to the transposase 35 family.</text>
</comment>
<dbReference type="InterPro" id="IPR021027">
    <property type="entry name" value="Transposase_put_HTH"/>
</dbReference>
<accession>A0A520XG78</accession>
<dbReference type="PANTHER" id="PTHR30405">
    <property type="entry name" value="TRANSPOSASE"/>
    <property type="match status" value="1"/>
</dbReference>
<sequence length="427" mass="49852">MKDRDNKFYVYRFRLYPNAEQVAYLDEQMSYNRFVYNFFLERATHLYKTHNIKFNYYEFKKILPLLKKGFSFLKEANSQSLQASLKDLDDAFQKFFKKQAGYPNFKKKGVYSSIVIPQSFEIKDSFINIPKLKTAIKVKFHRKVYEAVKSISISKTTSGKYYVNMLVEKFAFTPYIPKKVVGISTGIDLGLKDFAIITTGTSFDNKESFKIPNPKYLLKSQKRLIKLSRQLDRKVHKRSKQDKTTPSKNYIKFKNKLSKLHEHIFNQRNDFLHKLSSRTVNDSQVIVLEDLNIKGMVKNGNLSKPISDVSWSKFNDMLEYKASWYGRQVFKVNRFYPSSKTCSTPDCGYIHKDLKLSERFWICPQCGAVHDRDVNASINLFLEGLTILKNTPGTAELTPLEYALTGIQSIGYSNHTMRQEAYQFIDR</sequence>
<evidence type="ECO:0000256" key="6">
    <source>
        <dbReference type="ARBA" id="ARBA00023125"/>
    </source>
</evidence>
<gene>
    <name evidence="11" type="ORF">EVJ48_01570</name>
</gene>
<dbReference type="InterPro" id="IPR010095">
    <property type="entry name" value="Cas12f1-like_TNB"/>
</dbReference>
<dbReference type="GO" id="GO:0003677">
    <property type="term" value="F:DNA binding"/>
    <property type="evidence" value="ECO:0007669"/>
    <property type="project" value="UniProtKB-KW"/>
</dbReference>
<feature type="domain" description="Cas12f1-like TNB" evidence="9">
    <location>
        <begin position="311"/>
        <end position="380"/>
    </location>
</feature>
<evidence type="ECO:0000256" key="4">
    <source>
        <dbReference type="ARBA" id="ARBA00022723"/>
    </source>
</evidence>
<dbReference type="Pfam" id="PF07282">
    <property type="entry name" value="Cas12f1-like_TNB"/>
    <property type="match status" value="1"/>
</dbReference>
<dbReference type="InterPro" id="IPR001959">
    <property type="entry name" value="Transposase"/>
</dbReference>
<dbReference type="CDD" id="cd00350">
    <property type="entry name" value="rubredoxin_like"/>
    <property type="match status" value="1"/>
</dbReference>
<evidence type="ECO:0000256" key="1">
    <source>
        <dbReference type="ARBA" id="ARBA00008761"/>
    </source>
</evidence>
<dbReference type="Pfam" id="PF12323">
    <property type="entry name" value="HTH_OrfB_IS605"/>
    <property type="match status" value="1"/>
</dbReference>
<comment type="caution">
    <text evidence="11">The sequence shown here is derived from an EMBL/GenBank/DDBJ whole genome shotgun (WGS) entry which is preliminary data.</text>
</comment>
<dbReference type="Proteomes" id="UP000322454">
    <property type="component" value="Unassembled WGS sequence"/>
</dbReference>
<feature type="domain" description="Probable transposase IS891/IS1136/IS1341" evidence="8">
    <location>
        <begin position="184"/>
        <end position="299"/>
    </location>
</feature>
<keyword evidence="6" id="KW-0238">DNA-binding</keyword>
<dbReference type="PANTHER" id="PTHR30405:SF25">
    <property type="entry name" value="RNA-GUIDED DNA ENDONUCLEASE INSQ-RELATED"/>
    <property type="match status" value="1"/>
</dbReference>
<name>A0A520XG78_9DELT</name>
<evidence type="ECO:0000256" key="7">
    <source>
        <dbReference type="ARBA" id="ARBA00023172"/>
    </source>
</evidence>
<evidence type="ECO:0000259" key="10">
    <source>
        <dbReference type="Pfam" id="PF12323"/>
    </source>
</evidence>
<proteinExistence type="inferred from homology"/>
<dbReference type="AlphaFoldDB" id="A0A520XG78"/>
<keyword evidence="7" id="KW-0233">DNA recombination</keyword>
<keyword evidence="5" id="KW-0862">Zinc</keyword>
<protein>
    <submittedName>
        <fullName evidence="11">Transposase</fullName>
    </submittedName>
</protein>
<evidence type="ECO:0000313" key="11">
    <source>
        <dbReference type="EMBL" id="RZV40207.1"/>
    </source>
</evidence>
<dbReference type="NCBIfam" id="TIGR01766">
    <property type="entry name" value="IS200/IS605 family accessory protein TnpB-like domain"/>
    <property type="match status" value="1"/>
</dbReference>
<evidence type="ECO:0000256" key="2">
    <source>
        <dbReference type="ARBA" id="ARBA00011044"/>
    </source>
</evidence>
<evidence type="ECO:0000313" key="12">
    <source>
        <dbReference type="Proteomes" id="UP000322454"/>
    </source>
</evidence>
<evidence type="ECO:0000259" key="9">
    <source>
        <dbReference type="Pfam" id="PF07282"/>
    </source>
</evidence>
<organism evidence="11 12">
    <name type="scientific">Candidatus Acidulodesulfobacterium acidiphilum</name>
    <dbReference type="NCBI Taxonomy" id="2597224"/>
    <lineage>
        <taxon>Bacteria</taxon>
        <taxon>Deltaproteobacteria</taxon>
        <taxon>Candidatus Acidulodesulfobacterales</taxon>
        <taxon>Candidatus Acidulodesulfobacterium</taxon>
    </lineage>
</organism>
<feature type="domain" description="Transposase putative helix-turn-helix" evidence="10">
    <location>
        <begin position="11"/>
        <end position="50"/>
    </location>
</feature>
<keyword evidence="4" id="KW-0479">Metal-binding</keyword>
<dbReference type="GO" id="GO:0046872">
    <property type="term" value="F:metal ion binding"/>
    <property type="evidence" value="ECO:0007669"/>
    <property type="project" value="UniProtKB-KW"/>
</dbReference>
<dbReference type="EMBL" id="SHMQ01000002">
    <property type="protein sequence ID" value="RZV40207.1"/>
    <property type="molecule type" value="Genomic_DNA"/>
</dbReference>
<reference evidence="11 12" key="1">
    <citation type="submission" date="2019-01" db="EMBL/GenBank/DDBJ databases">
        <title>Insights into ecological role of a new deltaproteobacterial order Candidatus Sinidesulfobacterales (Sva0485) by metagenomics and metatranscriptomics.</title>
        <authorList>
            <person name="Tan S."/>
            <person name="Liu J."/>
            <person name="Fang Y."/>
            <person name="Hedlund B."/>
            <person name="Lian Z.-H."/>
            <person name="Huang L.-Y."/>
            <person name="Li J.-T."/>
            <person name="Huang L.-N."/>
            <person name="Li W.-J."/>
            <person name="Jiang H.-C."/>
            <person name="Dong H.-L."/>
            <person name="Shu W.-S."/>
        </authorList>
    </citation>
    <scope>NUCLEOTIDE SEQUENCE [LARGE SCALE GENOMIC DNA]</scope>
    <source>
        <strain evidence="11">AP4</strain>
    </source>
</reference>
<dbReference type="InterPro" id="IPR051399">
    <property type="entry name" value="RNA-guided_DNA_endo/Transpos"/>
</dbReference>
<evidence type="ECO:0000256" key="5">
    <source>
        <dbReference type="ARBA" id="ARBA00022833"/>
    </source>
</evidence>
<dbReference type="GO" id="GO:0006310">
    <property type="term" value="P:DNA recombination"/>
    <property type="evidence" value="ECO:0007669"/>
    <property type="project" value="UniProtKB-KW"/>
</dbReference>
<dbReference type="GO" id="GO:0032196">
    <property type="term" value="P:transposition"/>
    <property type="evidence" value="ECO:0007669"/>
    <property type="project" value="UniProtKB-KW"/>
</dbReference>
<evidence type="ECO:0000259" key="8">
    <source>
        <dbReference type="Pfam" id="PF01385"/>
    </source>
</evidence>
<dbReference type="Pfam" id="PF01385">
    <property type="entry name" value="OrfB_IS605"/>
    <property type="match status" value="1"/>
</dbReference>
<comment type="similarity">
    <text evidence="2">In the N-terminal section; belongs to the transposase 2 family.</text>
</comment>